<dbReference type="InterPro" id="IPR012505">
    <property type="entry name" value="YbbR"/>
</dbReference>
<dbReference type="RefSeq" id="WP_205007660.1">
    <property type="nucleotide sequence ID" value="NZ_CBCRXA010000035.1"/>
</dbReference>
<dbReference type="Proteomes" id="UP000823201">
    <property type="component" value="Unassembled WGS sequence"/>
</dbReference>
<dbReference type="PANTHER" id="PTHR37804">
    <property type="entry name" value="CDAA REGULATORY PROTEIN CDAR"/>
    <property type="match status" value="1"/>
</dbReference>
<dbReference type="EMBL" id="JAFBEV010000036">
    <property type="protein sequence ID" value="MBM7659116.1"/>
    <property type="molecule type" value="Genomic_DNA"/>
</dbReference>
<dbReference type="PANTHER" id="PTHR37804:SF1">
    <property type="entry name" value="CDAA REGULATORY PROTEIN CDAR"/>
    <property type="match status" value="1"/>
</dbReference>
<sequence>MDKLLRKNWLVKIISFLIALMLYAIVSAGEGPSTSPSSVVVSPTQEMSVTEKLNVIYDSNKYVVSGVPQQVSIHLQGASNLILKARLMNKSAYIDLNGMKPGTYDVKVQTKGFPSDLSVKSTPKVVRVTLQKKTSKEFPVAIDESGKDKMGTGYKVGDLSVSPKTVTVTGGEEVVNSIAFVKGIVNVKNATSDINQTVPLHAYDNSGDPLNVVIEPSAVNVQIPITGLSKTLSLQAATTGNPAKGYTISSIDLSSQKATVTAPDAKTLGSITSIDPLSVSVDGLKSDQTFTVSVPVPNGATLVSPEKVKVTVHIDKSVTPSSASTNSSLGSASAVTASITKKFNNVPVNLVGLKNGKQATFDSGGSVDVSVTGDASTVDSLTSGDIQAIADVSNLSSGDNNVAVSVTVPDGLNAICNPKTLGVTIS</sequence>
<accession>A0ABS2QBV0</accession>
<keyword evidence="2" id="KW-1185">Reference proteome</keyword>
<dbReference type="InterPro" id="IPR053154">
    <property type="entry name" value="c-di-AMP_regulator"/>
</dbReference>
<protein>
    <submittedName>
        <fullName evidence="1">YbbR domain-containing protein</fullName>
    </submittedName>
</protein>
<organism evidence="1 2">
    <name type="scientific">Sporolactobacillus spathodeae</name>
    <dbReference type="NCBI Taxonomy" id="1465502"/>
    <lineage>
        <taxon>Bacteria</taxon>
        <taxon>Bacillati</taxon>
        <taxon>Bacillota</taxon>
        <taxon>Bacilli</taxon>
        <taxon>Bacillales</taxon>
        <taxon>Sporolactobacillaceae</taxon>
        <taxon>Sporolactobacillus</taxon>
    </lineage>
</organism>
<comment type="caution">
    <text evidence="1">The sequence shown here is derived from an EMBL/GenBank/DDBJ whole genome shotgun (WGS) entry which is preliminary data.</text>
</comment>
<dbReference type="Gene3D" id="2.170.120.40">
    <property type="entry name" value="YbbR-like domain"/>
    <property type="match status" value="2"/>
</dbReference>
<gene>
    <name evidence="1" type="ORF">JOC27_002611</name>
</gene>
<evidence type="ECO:0000313" key="2">
    <source>
        <dbReference type="Proteomes" id="UP000823201"/>
    </source>
</evidence>
<dbReference type="Gene3D" id="2.170.120.30">
    <property type="match status" value="2"/>
</dbReference>
<reference evidence="1 2" key="1">
    <citation type="submission" date="2021-01" db="EMBL/GenBank/DDBJ databases">
        <title>Genomic Encyclopedia of Type Strains, Phase IV (KMG-IV): sequencing the most valuable type-strain genomes for metagenomic binning, comparative biology and taxonomic classification.</title>
        <authorList>
            <person name="Goeker M."/>
        </authorList>
    </citation>
    <scope>NUCLEOTIDE SEQUENCE [LARGE SCALE GENOMIC DNA]</scope>
    <source>
        <strain evidence="1 2">DSM 100968</strain>
    </source>
</reference>
<proteinExistence type="predicted"/>
<evidence type="ECO:0000313" key="1">
    <source>
        <dbReference type="EMBL" id="MBM7659116.1"/>
    </source>
</evidence>
<name>A0ABS2QBV0_9BACL</name>
<dbReference type="Pfam" id="PF07949">
    <property type="entry name" value="YbbR"/>
    <property type="match status" value="4"/>
</dbReference>